<reference evidence="5" key="1">
    <citation type="submission" date="2016-10" db="EMBL/GenBank/DDBJ databases">
        <authorList>
            <person name="Varghese N."/>
        </authorList>
    </citation>
    <scope>NUCLEOTIDE SEQUENCE [LARGE SCALE GENOMIC DNA]</scope>
    <source>
        <strain evidence="5">CGMCC 1.12284</strain>
    </source>
</reference>
<dbReference type="SUPFAM" id="SSF52402">
    <property type="entry name" value="Adenine nucleotide alpha hydrolases-like"/>
    <property type="match status" value="1"/>
</dbReference>
<evidence type="ECO:0000256" key="2">
    <source>
        <dbReference type="SAM" id="MobiDB-lite"/>
    </source>
</evidence>
<protein>
    <submittedName>
        <fullName evidence="4">Nucleotide-binding universal stress protein, UspA family</fullName>
    </submittedName>
</protein>
<keyword evidence="5" id="KW-1185">Reference proteome</keyword>
<feature type="region of interest" description="Disordered" evidence="2">
    <location>
        <begin position="139"/>
        <end position="158"/>
    </location>
</feature>
<dbReference type="PANTHER" id="PTHR46268:SF6">
    <property type="entry name" value="UNIVERSAL STRESS PROTEIN UP12"/>
    <property type="match status" value="1"/>
</dbReference>
<dbReference type="AlphaFoldDB" id="A0A1I0PM49"/>
<evidence type="ECO:0000256" key="1">
    <source>
        <dbReference type="ARBA" id="ARBA00008791"/>
    </source>
</evidence>
<dbReference type="InterPro" id="IPR006016">
    <property type="entry name" value="UspA"/>
</dbReference>
<evidence type="ECO:0000259" key="3">
    <source>
        <dbReference type="Pfam" id="PF00582"/>
    </source>
</evidence>
<dbReference type="InterPro" id="IPR006015">
    <property type="entry name" value="Universal_stress_UspA"/>
</dbReference>
<proteinExistence type="inferred from homology"/>
<evidence type="ECO:0000313" key="5">
    <source>
        <dbReference type="Proteomes" id="UP000183275"/>
    </source>
</evidence>
<accession>A0A1I0PM49</accession>
<dbReference type="PANTHER" id="PTHR46268">
    <property type="entry name" value="STRESS RESPONSE PROTEIN NHAX"/>
    <property type="match status" value="1"/>
</dbReference>
<evidence type="ECO:0000313" key="4">
    <source>
        <dbReference type="EMBL" id="SEW15419.1"/>
    </source>
</evidence>
<organism evidence="4 5">
    <name type="scientific">Natrinema salifodinae</name>
    <dbReference type="NCBI Taxonomy" id="1202768"/>
    <lineage>
        <taxon>Archaea</taxon>
        <taxon>Methanobacteriati</taxon>
        <taxon>Methanobacteriota</taxon>
        <taxon>Stenosarchaea group</taxon>
        <taxon>Halobacteria</taxon>
        <taxon>Halobacteriales</taxon>
        <taxon>Natrialbaceae</taxon>
        <taxon>Natrinema</taxon>
    </lineage>
</organism>
<name>A0A1I0PM49_9EURY</name>
<comment type="similarity">
    <text evidence="1">Belongs to the universal stress protein A family.</text>
</comment>
<dbReference type="Pfam" id="PF00582">
    <property type="entry name" value="Usp"/>
    <property type="match status" value="1"/>
</dbReference>
<dbReference type="OrthoDB" id="105697at2157"/>
<dbReference type="eggNOG" id="arCOG02053">
    <property type="taxonomic scope" value="Archaea"/>
</dbReference>
<dbReference type="RefSeq" id="WP_049991390.1">
    <property type="nucleotide sequence ID" value="NZ_FOIS01000003.1"/>
</dbReference>
<gene>
    <name evidence="4" type="ORF">SAMN05216285_2717</name>
</gene>
<dbReference type="STRING" id="1202768.SAMN05216285_2717"/>
<dbReference type="Gene3D" id="3.40.50.620">
    <property type="entry name" value="HUPs"/>
    <property type="match status" value="1"/>
</dbReference>
<feature type="domain" description="UspA" evidence="3">
    <location>
        <begin position="1"/>
        <end position="137"/>
    </location>
</feature>
<sequence length="158" mass="16803">MFDTVVVATDGSESVKRAVDVALDLADRFDADVHALSVVDASEVDASPQQLREELRTALETTADAALATVEDRADGEVTTAIREGRPAAEICEYVREVDADVVATGTRGRHGENRLLLGSVAERIVRTSPVPVLSVRQLEPTGETETDVDGDDSAAEV</sequence>
<dbReference type="PRINTS" id="PR01438">
    <property type="entry name" value="UNVRSLSTRESS"/>
</dbReference>
<dbReference type="EMBL" id="FOIS01000003">
    <property type="protein sequence ID" value="SEW15419.1"/>
    <property type="molecule type" value="Genomic_DNA"/>
</dbReference>
<dbReference type="InterPro" id="IPR014729">
    <property type="entry name" value="Rossmann-like_a/b/a_fold"/>
</dbReference>
<feature type="compositionally biased region" description="Acidic residues" evidence="2">
    <location>
        <begin position="143"/>
        <end position="158"/>
    </location>
</feature>
<dbReference type="CDD" id="cd00293">
    <property type="entry name" value="USP-like"/>
    <property type="match status" value="1"/>
</dbReference>
<dbReference type="Proteomes" id="UP000183275">
    <property type="component" value="Unassembled WGS sequence"/>
</dbReference>